<keyword evidence="4" id="KW-0479">Metal-binding</keyword>
<dbReference type="Gene3D" id="3.90.80.10">
    <property type="entry name" value="Inorganic pyrophosphatase"/>
    <property type="match status" value="1"/>
</dbReference>
<proteinExistence type="inferred from homology"/>
<dbReference type="Proteomes" id="UP000887574">
    <property type="component" value="Unplaced"/>
</dbReference>
<comment type="cofactor">
    <cofactor evidence="1">
        <name>Mg(2+)</name>
        <dbReference type="ChEBI" id="CHEBI:18420"/>
    </cofactor>
</comment>
<dbReference type="GO" id="GO:0004427">
    <property type="term" value="F:inorganic diphosphate phosphatase activity"/>
    <property type="evidence" value="ECO:0007669"/>
    <property type="project" value="UniProtKB-EC"/>
</dbReference>
<dbReference type="InterPro" id="IPR008162">
    <property type="entry name" value="Pyrophosphatase"/>
</dbReference>
<dbReference type="AlphaFoldDB" id="A0A915ELI1"/>
<dbReference type="GO" id="GO:0000287">
    <property type="term" value="F:magnesium ion binding"/>
    <property type="evidence" value="ECO:0007669"/>
    <property type="project" value="InterPro"/>
</dbReference>
<name>A0A915ELI1_9BILA</name>
<evidence type="ECO:0000256" key="2">
    <source>
        <dbReference type="ARBA" id="ARBA00006220"/>
    </source>
</evidence>
<dbReference type="GO" id="GO:0005737">
    <property type="term" value="C:cytoplasm"/>
    <property type="evidence" value="ECO:0007669"/>
    <property type="project" value="InterPro"/>
</dbReference>
<dbReference type="EC" id="3.6.1.1" evidence="3"/>
<keyword evidence="6" id="KW-0460">Magnesium</keyword>
<dbReference type="Pfam" id="PF00719">
    <property type="entry name" value="Pyrophosphatase"/>
    <property type="match status" value="1"/>
</dbReference>
<accession>A0A915ELI1</accession>
<evidence type="ECO:0000256" key="4">
    <source>
        <dbReference type="ARBA" id="ARBA00022723"/>
    </source>
</evidence>
<dbReference type="PROSITE" id="PS00387">
    <property type="entry name" value="PPASE"/>
    <property type="match status" value="1"/>
</dbReference>
<evidence type="ECO:0000256" key="6">
    <source>
        <dbReference type="ARBA" id="ARBA00022842"/>
    </source>
</evidence>
<dbReference type="WBParaSite" id="jg6648">
    <property type="protein sequence ID" value="jg6648"/>
    <property type="gene ID" value="jg6648"/>
</dbReference>
<keyword evidence="7" id="KW-1185">Reference proteome</keyword>
<evidence type="ECO:0000256" key="1">
    <source>
        <dbReference type="ARBA" id="ARBA00001946"/>
    </source>
</evidence>
<protein>
    <recommendedName>
        <fullName evidence="3">inorganic diphosphatase</fullName>
        <ecNumber evidence="3">3.6.1.1</ecNumber>
    </recommendedName>
</protein>
<evidence type="ECO:0000256" key="3">
    <source>
        <dbReference type="ARBA" id="ARBA00012146"/>
    </source>
</evidence>
<comment type="similarity">
    <text evidence="2">Belongs to the PPase family.</text>
</comment>
<keyword evidence="5" id="KW-0378">Hydrolase</keyword>
<evidence type="ECO:0000256" key="5">
    <source>
        <dbReference type="ARBA" id="ARBA00022801"/>
    </source>
</evidence>
<dbReference type="GO" id="GO:0006796">
    <property type="term" value="P:phosphate-containing compound metabolic process"/>
    <property type="evidence" value="ECO:0007669"/>
    <property type="project" value="InterPro"/>
</dbReference>
<dbReference type="PANTHER" id="PTHR10286">
    <property type="entry name" value="INORGANIC PYROPHOSPHATASE"/>
    <property type="match status" value="1"/>
</dbReference>
<organism evidence="7 8">
    <name type="scientific">Ditylenchus dipsaci</name>
    <dbReference type="NCBI Taxonomy" id="166011"/>
    <lineage>
        <taxon>Eukaryota</taxon>
        <taxon>Metazoa</taxon>
        <taxon>Ecdysozoa</taxon>
        <taxon>Nematoda</taxon>
        <taxon>Chromadorea</taxon>
        <taxon>Rhabditida</taxon>
        <taxon>Tylenchina</taxon>
        <taxon>Tylenchomorpha</taxon>
        <taxon>Sphaerularioidea</taxon>
        <taxon>Anguinidae</taxon>
        <taxon>Anguininae</taxon>
        <taxon>Ditylenchus</taxon>
    </lineage>
</organism>
<dbReference type="InterPro" id="IPR036649">
    <property type="entry name" value="Pyrophosphatase_sf"/>
</dbReference>
<evidence type="ECO:0000313" key="8">
    <source>
        <dbReference type="WBParaSite" id="jg6648"/>
    </source>
</evidence>
<dbReference type="SUPFAM" id="SSF50324">
    <property type="entry name" value="Inorganic pyrophosphatase"/>
    <property type="match status" value="1"/>
</dbReference>
<reference evidence="8" key="1">
    <citation type="submission" date="2022-11" db="UniProtKB">
        <authorList>
            <consortium name="WormBaseParasite"/>
        </authorList>
    </citation>
    <scope>IDENTIFICATION</scope>
</reference>
<sequence>MLRWRWRPLSSHADKARCQEWFAKICAQYLSSSRVYLELWSVASDLGRPVAQRPHTGINGDNDPIDVVEIGTKIHKRGSIVQVKVLGILGLLDDGETDWKLVAIDVEDPIASQVNTVADVEAFSCGQFKDCEFAHKVIEETHILWKDLIQEKSPKLNTETFCTGAAYSASSEKWENTVASQPAVGNPHECPKKLTSGTSFTLILRTSKLFGVSISKQNTGHYSSDMHIKALFIKLLIFYLDE</sequence>
<evidence type="ECO:0000313" key="7">
    <source>
        <dbReference type="Proteomes" id="UP000887574"/>
    </source>
</evidence>